<comment type="caution">
    <text evidence="1">The sequence shown here is derived from an EMBL/GenBank/DDBJ whole genome shotgun (WGS) entry which is preliminary data.</text>
</comment>
<dbReference type="Proteomes" id="UP000499080">
    <property type="component" value="Unassembled WGS sequence"/>
</dbReference>
<dbReference type="EMBL" id="BGPR01000054">
    <property type="protein sequence ID" value="GBL87559.1"/>
    <property type="molecule type" value="Genomic_DNA"/>
</dbReference>
<accession>A0A4Y2B839</accession>
<organism evidence="1 2">
    <name type="scientific">Araneus ventricosus</name>
    <name type="common">Orbweaver spider</name>
    <name type="synonym">Epeira ventricosa</name>
    <dbReference type="NCBI Taxonomy" id="182803"/>
    <lineage>
        <taxon>Eukaryota</taxon>
        <taxon>Metazoa</taxon>
        <taxon>Ecdysozoa</taxon>
        <taxon>Arthropoda</taxon>
        <taxon>Chelicerata</taxon>
        <taxon>Arachnida</taxon>
        <taxon>Araneae</taxon>
        <taxon>Araneomorphae</taxon>
        <taxon>Entelegynae</taxon>
        <taxon>Araneoidea</taxon>
        <taxon>Araneidae</taxon>
        <taxon>Araneus</taxon>
    </lineage>
</organism>
<dbReference type="OrthoDB" id="7464755at2759"/>
<reference evidence="1 2" key="1">
    <citation type="journal article" date="2019" name="Sci. Rep.">
        <title>Orb-weaving spider Araneus ventricosus genome elucidates the spidroin gene catalogue.</title>
        <authorList>
            <person name="Kono N."/>
            <person name="Nakamura H."/>
            <person name="Ohtoshi R."/>
            <person name="Moran D.A.P."/>
            <person name="Shinohara A."/>
            <person name="Yoshida Y."/>
            <person name="Fujiwara M."/>
            <person name="Mori M."/>
            <person name="Tomita M."/>
            <person name="Arakawa K."/>
        </authorList>
    </citation>
    <scope>NUCLEOTIDE SEQUENCE [LARGE SCALE GENOMIC DNA]</scope>
</reference>
<gene>
    <name evidence="1" type="ORF">AVEN_165168_1</name>
</gene>
<evidence type="ECO:0000313" key="2">
    <source>
        <dbReference type="Proteomes" id="UP000499080"/>
    </source>
</evidence>
<keyword evidence="2" id="KW-1185">Reference proteome</keyword>
<proteinExistence type="predicted"/>
<dbReference type="AlphaFoldDB" id="A0A4Y2B839"/>
<sequence>MATQKKMLATVTRQTHRCPIFGLPKELRGTNLSIHEEILLSCFEENFKISEQKVPFSTIADNVATQIEMIYCKASIPVLSHARIVKMIKAYHETYNMLRKSYNRDKEKKMA</sequence>
<name>A0A4Y2B839_ARAVE</name>
<protein>
    <submittedName>
        <fullName evidence="1">Uncharacterized protein</fullName>
    </submittedName>
</protein>
<evidence type="ECO:0000313" key="1">
    <source>
        <dbReference type="EMBL" id="GBL87559.1"/>
    </source>
</evidence>